<reference evidence="2" key="1">
    <citation type="journal article" date="2014" name="Science">
        <title>Ancient hybridizations among the ancestral genomes of bread wheat.</title>
        <authorList>
            <consortium name="International Wheat Genome Sequencing Consortium,"/>
            <person name="Marcussen T."/>
            <person name="Sandve S.R."/>
            <person name="Heier L."/>
            <person name="Spannagl M."/>
            <person name="Pfeifer M."/>
            <person name="Jakobsen K.S."/>
            <person name="Wulff B.B."/>
            <person name="Steuernagel B."/>
            <person name="Mayer K.F."/>
            <person name="Olsen O.A."/>
        </authorList>
    </citation>
    <scope>NUCLEOTIDE SEQUENCE [LARGE SCALE GENOMIC DNA]</scope>
    <source>
        <strain evidence="2">cv. AL8/78</strain>
    </source>
</reference>
<reference evidence="1" key="4">
    <citation type="submission" date="2019-03" db="UniProtKB">
        <authorList>
            <consortium name="EnsemblPlants"/>
        </authorList>
    </citation>
    <scope>IDENTIFICATION</scope>
</reference>
<organism evidence="1 2">
    <name type="scientific">Aegilops tauschii subsp. strangulata</name>
    <name type="common">Goatgrass</name>
    <dbReference type="NCBI Taxonomy" id="200361"/>
    <lineage>
        <taxon>Eukaryota</taxon>
        <taxon>Viridiplantae</taxon>
        <taxon>Streptophyta</taxon>
        <taxon>Embryophyta</taxon>
        <taxon>Tracheophyta</taxon>
        <taxon>Spermatophyta</taxon>
        <taxon>Magnoliopsida</taxon>
        <taxon>Liliopsida</taxon>
        <taxon>Poales</taxon>
        <taxon>Poaceae</taxon>
        <taxon>BOP clade</taxon>
        <taxon>Pooideae</taxon>
        <taxon>Triticodae</taxon>
        <taxon>Triticeae</taxon>
        <taxon>Triticinae</taxon>
        <taxon>Aegilops</taxon>
    </lineage>
</organism>
<evidence type="ECO:0000313" key="2">
    <source>
        <dbReference type="Proteomes" id="UP000015105"/>
    </source>
</evidence>
<name>A0A453RXE5_AEGTS</name>
<reference evidence="1" key="5">
    <citation type="journal article" date="2021" name="G3 (Bethesda)">
        <title>Aegilops tauschii genome assembly Aet v5.0 features greater sequence contiguity and improved annotation.</title>
        <authorList>
            <person name="Wang L."/>
            <person name="Zhu T."/>
            <person name="Rodriguez J.C."/>
            <person name="Deal K.R."/>
            <person name="Dubcovsky J."/>
            <person name="McGuire P.E."/>
            <person name="Lux T."/>
            <person name="Spannagl M."/>
            <person name="Mayer K.F.X."/>
            <person name="Baldrich P."/>
            <person name="Meyers B.C."/>
            <person name="Huo N."/>
            <person name="Gu Y.Q."/>
            <person name="Zhou H."/>
            <person name="Devos K.M."/>
            <person name="Bennetzen J.L."/>
            <person name="Unver T."/>
            <person name="Budak H."/>
            <person name="Gulick P.J."/>
            <person name="Galiba G."/>
            <person name="Kalapos B."/>
            <person name="Nelson D.R."/>
            <person name="Li P."/>
            <person name="You F.M."/>
            <person name="Luo M.C."/>
            <person name="Dvorak J."/>
        </authorList>
    </citation>
    <scope>NUCLEOTIDE SEQUENCE [LARGE SCALE GENOMIC DNA]</scope>
    <source>
        <strain evidence="1">cv. AL8/78</strain>
    </source>
</reference>
<reference evidence="2" key="2">
    <citation type="journal article" date="2017" name="Nat. Plants">
        <title>The Aegilops tauschii genome reveals multiple impacts of transposons.</title>
        <authorList>
            <person name="Zhao G."/>
            <person name="Zou C."/>
            <person name="Li K."/>
            <person name="Wang K."/>
            <person name="Li T."/>
            <person name="Gao L."/>
            <person name="Zhang X."/>
            <person name="Wang H."/>
            <person name="Yang Z."/>
            <person name="Liu X."/>
            <person name="Jiang W."/>
            <person name="Mao L."/>
            <person name="Kong X."/>
            <person name="Jiao Y."/>
            <person name="Jia J."/>
        </authorList>
    </citation>
    <scope>NUCLEOTIDE SEQUENCE [LARGE SCALE GENOMIC DNA]</scope>
    <source>
        <strain evidence="2">cv. AL8/78</strain>
    </source>
</reference>
<dbReference type="PANTHER" id="PTHR33116:SF87">
    <property type="entry name" value="OS01G0158850 PROTEIN"/>
    <property type="match status" value="1"/>
</dbReference>
<dbReference type="EnsemblPlants" id="AET7Gv20751900.1">
    <property type="protein sequence ID" value="AET7Gv20751900.1"/>
    <property type="gene ID" value="AET7Gv20751900"/>
</dbReference>
<evidence type="ECO:0000313" key="1">
    <source>
        <dbReference type="EnsemblPlants" id="AET7Gv20751900.1"/>
    </source>
</evidence>
<dbReference type="AlphaFoldDB" id="A0A453RXE5"/>
<dbReference type="Proteomes" id="UP000015105">
    <property type="component" value="Chromosome 7D"/>
</dbReference>
<evidence type="ECO:0008006" key="3">
    <source>
        <dbReference type="Google" id="ProtNLM"/>
    </source>
</evidence>
<dbReference type="PANTHER" id="PTHR33116">
    <property type="entry name" value="REVERSE TRANSCRIPTASE ZINC-BINDING DOMAIN-CONTAINING PROTEIN-RELATED-RELATED"/>
    <property type="match status" value="1"/>
</dbReference>
<accession>A0A453RXE5</accession>
<dbReference type="Gramene" id="AET7Gv20751900.1">
    <property type="protein sequence ID" value="AET7Gv20751900.1"/>
    <property type="gene ID" value="AET7Gv20751900"/>
</dbReference>
<dbReference type="STRING" id="200361.A0A453RXE5"/>
<protein>
    <recommendedName>
        <fullName evidence="3">Reverse transcriptase zinc-binding domain-containing protein</fullName>
    </recommendedName>
</protein>
<proteinExistence type="predicted"/>
<sequence>VLTALPTFAISVLKAPRKFFKEIDKARRKFLWAGDQDIKGEHCKVNWSRVCTPTEQGGLGILKLSKFSTAFHLRWLSSSWE</sequence>
<keyword evidence="2" id="KW-1185">Reference proteome</keyword>
<reference evidence="1" key="3">
    <citation type="journal article" date="2017" name="Nature">
        <title>Genome sequence of the progenitor of the wheat D genome Aegilops tauschii.</title>
        <authorList>
            <person name="Luo M.C."/>
            <person name="Gu Y.Q."/>
            <person name="Puiu D."/>
            <person name="Wang H."/>
            <person name="Twardziok S.O."/>
            <person name="Deal K.R."/>
            <person name="Huo N."/>
            <person name="Zhu T."/>
            <person name="Wang L."/>
            <person name="Wang Y."/>
            <person name="McGuire P.E."/>
            <person name="Liu S."/>
            <person name="Long H."/>
            <person name="Ramasamy R.K."/>
            <person name="Rodriguez J.C."/>
            <person name="Van S.L."/>
            <person name="Yuan L."/>
            <person name="Wang Z."/>
            <person name="Xia Z."/>
            <person name="Xiao L."/>
            <person name="Anderson O.D."/>
            <person name="Ouyang S."/>
            <person name="Liang Y."/>
            <person name="Zimin A.V."/>
            <person name="Pertea G."/>
            <person name="Qi P."/>
            <person name="Bennetzen J.L."/>
            <person name="Dai X."/>
            <person name="Dawson M.W."/>
            <person name="Muller H.G."/>
            <person name="Kugler K."/>
            <person name="Rivarola-Duarte L."/>
            <person name="Spannagl M."/>
            <person name="Mayer K.F.X."/>
            <person name="Lu F.H."/>
            <person name="Bevan M.W."/>
            <person name="Leroy P."/>
            <person name="Li P."/>
            <person name="You F.M."/>
            <person name="Sun Q."/>
            <person name="Liu Z."/>
            <person name="Lyons E."/>
            <person name="Wicker T."/>
            <person name="Salzberg S.L."/>
            <person name="Devos K.M."/>
            <person name="Dvorak J."/>
        </authorList>
    </citation>
    <scope>NUCLEOTIDE SEQUENCE [LARGE SCALE GENOMIC DNA]</scope>
    <source>
        <strain evidence="1">cv. AL8/78</strain>
    </source>
</reference>